<keyword evidence="1" id="KW-0472">Membrane</keyword>
<evidence type="ECO:0000256" key="1">
    <source>
        <dbReference type="SAM" id="Phobius"/>
    </source>
</evidence>
<keyword evidence="3" id="KW-1185">Reference proteome</keyword>
<evidence type="ECO:0000313" key="2">
    <source>
        <dbReference type="EMBL" id="PNU04092.1"/>
    </source>
</evidence>
<feature type="transmembrane region" description="Helical" evidence="1">
    <location>
        <begin position="6"/>
        <end position="25"/>
    </location>
</feature>
<sequence length="66" mass="6594">MMVTGLGPLVVVGFLIGLTLAAVLLRLGRLRSPASAFAAAALPFGCAALPVIGLVMISVFVTAIGQ</sequence>
<protein>
    <submittedName>
        <fullName evidence="2">Uncharacterized protein</fullName>
    </submittedName>
</protein>
<keyword evidence="1" id="KW-1133">Transmembrane helix</keyword>
<feature type="transmembrane region" description="Helical" evidence="1">
    <location>
        <begin position="37"/>
        <end position="64"/>
    </location>
</feature>
<proteinExistence type="predicted"/>
<name>A0A2K2FZA9_9SPHN</name>
<evidence type="ECO:0000313" key="3">
    <source>
        <dbReference type="Proteomes" id="UP000236327"/>
    </source>
</evidence>
<dbReference type="AlphaFoldDB" id="A0A2K2FZA9"/>
<organism evidence="2 3">
    <name type="scientific">Novosphingobium guangzhouense</name>
    <dbReference type="NCBI Taxonomy" id="1850347"/>
    <lineage>
        <taxon>Bacteria</taxon>
        <taxon>Pseudomonadati</taxon>
        <taxon>Pseudomonadota</taxon>
        <taxon>Alphaproteobacteria</taxon>
        <taxon>Sphingomonadales</taxon>
        <taxon>Sphingomonadaceae</taxon>
        <taxon>Novosphingobium</taxon>
    </lineage>
</organism>
<keyword evidence="1" id="KW-0812">Transmembrane</keyword>
<gene>
    <name evidence="2" type="ORF">A8V01_05705</name>
</gene>
<reference evidence="2 3" key="1">
    <citation type="submission" date="2016-05" db="EMBL/GenBank/DDBJ databases">
        <title>Complete genome sequence of Novosphingobium guangzhouense SA925(T).</title>
        <authorList>
            <person name="Sha S."/>
        </authorList>
    </citation>
    <scope>NUCLEOTIDE SEQUENCE [LARGE SCALE GENOMIC DNA]</scope>
    <source>
        <strain evidence="2 3">SA925</strain>
    </source>
</reference>
<dbReference type="Proteomes" id="UP000236327">
    <property type="component" value="Unassembled WGS sequence"/>
</dbReference>
<accession>A0A2K2FZA9</accession>
<dbReference type="RefSeq" id="WP_146037279.1">
    <property type="nucleotide sequence ID" value="NZ_LYMM01000040.1"/>
</dbReference>
<dbReference type="EMBL" id="LYMM01000040">
    <property type="protein sequence ID" value="PNU04092.1"/>
    <property type="molecule type" value="Genomic_DNA"/>
</dbReference>
<comment type="caution">
    <text evidence="2">The sequence shown here is derived from an EMBL/GenBank/DDBJ whole genome shotgun (WGS) entry which is preliminary data.</text>
</comment>